<sequence>MNGYRDNNSKNPRCSFHPKEEFVGVCPLCLKQRLLILAAKQGRNHHHHSQHQAARKAHSSNGGADLQRKPSFTLHKILAPGSLFQSRKTQYLDDDDDDDKDTANFEDSFISIKFEENGIASWEKAKVSKASMEQSDKSRGGENLTAKEASYKTTSIVQHEKRHHSIKWKKWIGQFFQLIKCRS</sequence>
<keyword evidence="3" id="KW-1185">Reference proteome</keyword>
<organism evidence="2 3">
    <name type="scientific">Nepenthes gracilis</name>
    <name type="common">Slender pitcher plant</name>
    <dbReference type="NCBI Taxonomy" id="150966"/>
    <lineage>
        <taxon>Eukaryota</taxon>
        <taxon>Viridiplantae</taxon>
        <taxon>Streptophyta</taxon>
        <taxon>Embryophyta</taxon>
        <taxon>Tracheophyta</taxon>
        <taxon>Spermatophyta</taxon>
        <taxon>Magnoliopsida</taxon>
        <taxon>eudicotyledons</taxon>
        <taxon>Gunneridae</taxon>
        <taxon>Pentapetalae</taxon>
        <taxon>Caryophyllales</taxon>
        <taxon>Nepenthaceae</taxon>
        <taxon>Nepenthes</taxon>
    </lineage>
</organism>
<proteinExistence type="predicted"/>
<dbReference type="Proteomes" id="UP001279734">
    <property type="component" value="Unassembled WGS sequence"/>
</dbReference>
<reference evidence="2" key="1">
    <citation type="submission" date="2023-05" db="EMBL/GenBank/DDBJ databases">
        <title>Nepenthes gracilis genome sequencing.</title>
        <authorList>
            <person name="Fukushima K."/>
        </authorList>
    </citation>
    <scope>NUCLEOTIDE SEQUENCE</scope>
    <source>
        <strain evidence="2">SING2019-196</strain>
    </source>
</reference>
<name>A0AAD3SU79_NEPGR</name>
<dbReference type="PANTHER" id="PTHR35995">
    <property type="entry name" value="OS04G0690500 PROTEIN"/>
    <property type="match status" value="1"/>
</dbReference>
<dbReference type="EMBL" id="BSYO01000017">
    <property type="protein sequence ID" value="GMH17167.1"/>
    <property type="molecule type" value="Genomic_DNA"/>
</dbReference>
<accession>A0AAD3SU79</accession>
<protein>
    <submittedName>
        <fullName evidence="2">Uncharacterized protein</fullName>
    </submittedName>
</protein>
<feature type="compositionally biased region" description="Basic residues" evidence="1">
    <location>
        <begin position="42"/>
        <end position="58"/>
    </location>
</feature>
<gene>
    <name evidence="2" type="ORF">Nepgr_019008</name>
</gene>
<feature type="region of interest" description="Disordered" evidence="1">
    <location>
        <begin position="41"/>
        <end position="67"/>
    </location>
</feature>
<dbReference type="PANTHER" id="PTHR35995:SF1">
    <property type="entry name" value="OS04G0690500 PROTEIN"/>
    <property type="match status" value="1"/>
</dbReference>
<evidence type="ECO:0000313" key="2">
    <source>
        <dbReference type="EMBL" id="GMH17167.1"/>
    </source>
</evidence>
<dbReference type="AlphaFoldDB" id="A0AAD3SU79"/>
<dbReference type="InterPro" id="IPR008004">
    <property type="entry name" value="OCTOPUS-like"/>
</dbReference>
<evidence type="ECO:0000256" key="1">
    <source>
        <dbReference type="SAM" id="MobiDB-lite"/>
    </source>
</evidence>
<evidence type="ECO:0000313" key="3">
    <source>
        <dbReference type="Proteomes" id="UP001279734"/>
    </source>
</evidence>
<comment type="caution">
    <text evidence="2">The sequence shown here is derived from an EMBL/GenBank/DDBJ whole genome shotgun (WGS) entry which is preliminary data.</text>
</comment>
<dbReference type="Pfam" id="PF05340">
    <property type="entry name" value="DUF740"/>
    <property type="match status" value="1"/>
</dbReference>